<reference evidence="7" key="1">
    <citation type="submission" date="2013-11" db="EMBL/GenBank/DDBJ databases">
        <title>Draft genome sequence and annotation of the entomopathogenic bacteria, Xenorhabdus cabanillasi strain JM26 and Xenorhabdus szentirmai strain DSM 16338.</title>
        <authorList>
            <person name="Gualtieri M."/>
            <person name="Ogier J.C."/>
            <person name="Pages S."/>
            <person name="Givaudan A."/>
            <person name="Gaudriault S."/>
        </authorList>
    </citation>
    <scope>NUCLEOTIDE SEQUENCE [LARGE SCALE GENOMIC DNA]</scope>
    <source>
        <strain evidence="7">DSM 16338</strain>
    </source>
</reference>
<evidence type="ECO:0000256" key="5">
    <source>
        <dbReference type="ARBA" id="ARBA00023316"/>
    </source>
</evidence>
<dbReference type="PANTHER" id="PTHR30417">
    <property type="entry name" value="N-ACETYLMURAMOYL-L-ALANINE AMIDASE AMID"/>
    <property type="match status" value="1"/>
</dbReference>
<dbReference type="Gene3D" id="3.40.80.10">
    <property type="entry name" value="Peptidoglycan recognition protein-like"/>
    <property type="match status" value="1"/>
</dbReference>
<comment type="caution">
    <text evidence="7">The sequence shown here is derived from an EMBL/GenBank/DDBJ whole genome shotgun (WGS) entry which is preliminary data.</text>
</comment>
<dbReference type="GO" id="GO:0019867">
    <property type="term" value="C:outer membrane"/>
    <property type="evidence" value="ECO:0007669"/>
    <property type="project" value="TreeGrafter"/>
</dbReference>
<dbReference type="Pfam" id="PF01471">
    <property type="entry name" value="PG_binding_1"/>
    <property type="match status" value="1"/>
</dbReference>
<dbReference type="EC" id="3.5.1.28" evidence="3"/>
<name>W1IXW6_9GAMM</name>
<dbReference type="InterPro" id="IPR036365">
    <property type="entry name" value="PGBD-like_sf"/>
</dbReference>
<evidence type="ECO:0000256" key="1">
    <source>
        <dbReference type="ARBA" id="ARBA00001561"/>
    </source>
</evidence>
<dbReference type="CDD" id="cd06583">
    <property type="entry name" value="PGRP"/>
    <property type="match status" value="1"/>
</dbReference>
<evidence type="ECO:0000313" key="8">
    <source>
        <dbReference type="Proteomes" id="UP000019202"/>
    </source>
</evidence>
<dbReference type="InterPro" id="IPR002502">
    <property type="entry name" value="Amidase_domain"/>
</dbReference>
<evidence type="ECO:0000313" key="7">
    <source>
        <dbReference type="EMBL" id="CDL82055.1"/>
    </source>
</evidence>
<sequence>MIKRLMVCVFITLLIGCSYSPEREDRGRYIADHSHRYSTNQNIDSVRFLVLHYTALNDQRSLRALTGGKVSAHYLIPSQPKYKNQEPIIFQLVPESQRAWHAGKSEWNGYQNLNHGSIGIEIVNCGFKRQFIKTEWCLYHPSQIDAVIRLAKDIIQRYQIKAVNIVGHSDIAPLRKQDPGPVFPWQLLYEQGIGAWPDDVTVNRHLAGRAPDMPATVASIQKVLSLYGYNIPQTGLLDNATRQTIQAFQMHFRPSNISGMPDAETEAIALALLEKYQNVQ</sequence>
<keyword evidence="5" id="KW-0961">Cell wall biogenesis/degradation</keyword>
<dbReference type="EMBL" id="CBXF010000075">
    <property type="protein sequence ID" value="CDL82055.1"/>
    <property type="molecule type" value="Genomic_DNA"/>
</dbReference>
<dbReference type="AlphaFoldDB" id="W1IXW6"/>
<dbReference type="Pfam" id="PF01510">
    <property type="entry name" value="Amidase_2"/>
    <property type="match status" value="1"/>
</dbReference>
<dbReference type="SUPFAM" id="SSF55846">
    <property type="entry name" value="N-acetylmuramoyl-L-alanine amidase-like"/>
    <property type="match status" value="1"/>
</dbReference>
<evidence type="ECO:0000256" key="2">
    <source>
        <dbReference type="ARBA" id="ARBA00007553"/>
    </source>
</evidence>
<keyword evidence="4 7" id="KW-0378">Hydrolase</keyword>
<evidence type="ECO:0000259" key="6">
    <source>
        <dbReference type="SMART" id="SM00644"/>
    </source>
</evidence>
<dbReference type="PANTHER" id="PTHR30417:SF1">
    <property type="entry name" value="N-ACETYLMURAMOYL-L-ALANINE AMIDASE AMID"/>
    <property type="match status" value="1"/>
</dbReference>
<dbReference type="InterPro" id="IPR036366">
    <property type="entry name" value="PGBDSf"/>
</dbReference>
<dbReference type="GO" id="GO:0009254">
    <property type="term" value="P:peptidoglycan turnover"/>
    <property type="evidence" value="ECO:0007669"/>
    <property type="project" value="TreeGrafter"/>
</dbReference>
<keyword evidence="8" id="KW-1185">Reference proteome</keyword>
<dbReference type="SUPFAM" id="SSF47090">
    <property type="entry name" value="PGBD-like"/>
    <property type="match status" value="1"/>
</dbReference>
<accession>W1IXW6</accession>
<comment type="similarity">
    <text evidence="2">Belongs to the N-acetylmuramoyl-L-alanine amidase 2 family.</text>
</comment>
<dbReference type="InterPro" id="IPR051206">
    <property type="entry name" value="NAMLAA_amidase_2"/>
</dbReference>
<dbReference type="SMART" id="SM00644">
    <property type="entry name" value="Ami_2"/>
    <property type="match status" value="1"/>
</dbReference>
<dbReference type="PROSITE" id="PS51257">
    <property type="entry name" value="PROKAR_LIPOPROTEIN"/>
    <property type="match status" value="1"/>
</dbReference>
<dbReference type="Gene3D" id="1.10.101.10">
    <property type="entry name" value="PGBD-like superfamily/PGBD"/>
    <property type="match status" value="1"/>
</dbReference>
<dbReference type="InterPro" id="IPR036505">
    <property type="entry name" value="Amidase/PGRP_sf"/>
</dbReference>
<dbReference type="OrthoDB" id="9794842at2"/>
<evidence type="ECO:0000256" key="4">
    <source>
        <dbReference type="ARBA" id="ARBA00022801"/>
    </source>
</evidence>
<dbReference type="InterPro" id="IPR002477">
    <property type="entry name" value="Peptidoglycan-bd-like"/>
</dbReference>
<protein>
    <recommendedName>
        <fullName evidence="3">N-acetylmuramoyl-L-alanine amidase</fullName>
        <ecNumber evidence="3">3.5.1.28</ecNumber>
    </recommendedName>
</protein>
<gene>
    <name evidence="7" type="primary">amiD</name>
    <name evidence="7" type="ORF">XSR1_180086</name>
</gene>
<evidence type="ECO:0000256" key="3">
    <source>
        <dbReference type="ARBA" id="ARBA00011901"/>
    </source>
</evidence>
<dbReference type="GO" id="GO:0009253">
    <property type="term" value="P:peptidoglycan catabolic process"/>
    <property type="evidence" value="ECO:0007669"/>
    <property type="project" value="InterPro"/>
</dbReference>
<organism evidence="7 8">
    <name type="scientific">Xenorhabdus szentirmaii DSM 16338</name>
    <dbReference type="NCBI Taxonomy" id="1427518"/>
    <lineage>
        <taxon>Bacteria</taxon>
        <taxon>Pseudomonadati</taxon>
        <taxon>Pseudomonadota</taxon>
        <taxon>Gammaproteobacteria</taxon>
        <taxon>Enterobacterales</taxon>
        <taxon>Morganellaceae</taxon>
        <taxon>Xenorhabdus</taxon>
    </lineage>
</organism>
<dbReference type="GO" id="GO:0071555">
    <property type="term" value="P:cell wall organization"/>
    <property type="evidence" value="ECO:0007669"/>
    <property type="project" value="UniProtKB-KW"/>
</dbReference>
<dbReference type="STRING" id="1427518.XSR1_180086"/>
<dbReference type="GO" id="GO:0008745">
    <property type="term" value="F:N-acetylmuramoyl-L-alanine amidase activity"/>
    <property type="evidence" value="ECO:0007669"/>
    <property type="project" value="UniProtKB-EC"/>
</dbReference>
<dbReference type="FunFam" id="3.40.80.10:FF:000003">
    <property type="entry name" value="N-acetylmuramoyl-L-alanine amidase"/>
    <property type="match status" value="1"/>
</dbReference>
<feature type="domain" description="N-acetylmuramoyl-L-alanine amidase" evidence="6">
    <location>
        <begin position="34"/>
        <end position="180"/>
    </location>
</feature>
<proteinExistence type="inferred from homology"/>
<comment type="catalytic activity">
    <reaction evidence="1">
        <text>Hydrolyzes the link between N-acetylmuramoyl residues and L-amino acid residues in certain cell-wall glycopeptides.</text>
        <dbReference type="EC" id="3.5.1.28"/>
    </reaction>
</comment>
<dbReference type="Proteomes" id="UP000019202">
    <property type="component" value="Unassembled WGS sequence"/>
</dbReference>